<evidence type="ECO:0000313" key="3">
    <source>
        <dbReference type="Proteomes" id="UP001428341"/>
    </source>
</evidence>
<comment type="caution">
    <text evidence="2">The sequence shown here is derived from an EMBL/GenBank/DDBJ whole genome shotgun (WGS) entry which is preliminary data.</text>
</comment>
<name>A0AAP0MTN9_9ROSI</name>
<protein>
    <submittedName>
        <fullName evidence="2">Uncharacterized protein</fullName>
    </submittedName>
</protein>
<dbReference type="EMBL" id="JBCGBO010000002">
    <property type="protein sequence ID" value="KAK9221766.1"/>
    <property type="molecule type" value="Genomic_DNA"/>
</dbReference>
<dbReference type="AlphaFoldDB" id="A0AAP0MTN9"/>
<accession>A0AAP0MTN9</accession>
<feature type="region of interest" description="Disordered" evidence="1">
    <location>
        <begin position="72"/>
        <end position="132"/>
    </location>
</feature>
<feature type="compositionally biased region" description="Polar residues" evidence="1">
    <location>
        <begin position="73"/>
        <end position="92"/>
    </location>
</feature>
<evidence type="ECO:0000313" key="2">
    <source>
        <dbReference type="EMBL" id="KAK9221766.1"/>
    </source>
</evidence>
<reference evidence="2 3" key="1">
    <citation type="submission" date="2024-05" db="EMBL/GenBank/DDBJ databases">
        <title>Haplotype-resolved chromosome-level genome assembly of Huyou (Citrus changshanensis).</title>
        <authorList>
            <person name="Miao C."/>
            <person name="Chen W."/>
            <person name="Wu Y."/>
            <person name="Wang L."/>
            <person name="Zhao S."/>
            <person name="Grierson D."/>
            <person name="Xu C."/>
            <person name="Chen K."/>
        </authorList>
    </citation>
    <scope>NUCLEOTIDE SEQUENCE [LARGE SCALE GENOMIC DNA]</scope>
    <source>
        <strain evidence="2">01-14</strain>
        <tissue evidence="2">Leaf</tissue>
    </source>
</reference>
<proteinExistence type="predicted"/>
<feature type="compositionally biased region" description="Polar residues" evidence="1">
    <location>
        <begin position="112"/>
        <end position="132"/>
    </location>
</feature>
<gene>
    <name evidence="2" type="ORF">WN944_010195</name>
</gene>
<evidence type="ECO:0000256" key="1">
    <source>
        <dbReference type="SAM" id="MobiDB-lite"/>
    </source>
</evidence>
<keyword evidence="3" id="KW-1185">Reference proteome</keyword>
<sequence length="132" mass="14403">MIVQASGELNFQVMDAAYNPPRRFIVKLETRTCDCGYWEIAASLVNMRWLPLDMQDTELRKALAVKSIVSDAAASQTTIKIPSGPRQSSNTGTRKRRAQVGFGDAGTKKRQSSQGLSQSENPSQALNVTGSL</sequence>
<organism evidence="2 3">
    <name type="scientific">Citrus x changshan-huyou</name>
    <dbReference type="NCBI Taxonomy" id="2935761"/>
    <lineage>
        <taxon>Eukaryota</taxon>
        <taxon>Viridiplantae</taxon>
        <taxon>Streptophyta</taxon>
        <taxon>Embryophyta</taxon>
        <taxon>Tracheophyta</taxon>
        <taxon>Spermatophyta</taxon>
        <taxon>Magnoliopsida</taxon>
        <taxon>eudicotyledons</taxon>
        <taxon>Gunneridae</taxon>
        <taxon>Pentapetalae</taxon>
        <taxon>rosids</taxon>
        <taxon>malvids</taxon>
        <taxon>Sapindales</taxon>
        <taxon>Rutaceae</taxon>
        <taxon>Aurantioideae</taxon>
        <taxon>Citrus</taxon>
    </lineage>
</organism>
<dbReference type="Proteomes" id="UP001428341">
    <property type="component" value="Unassembled WGS sequence"/>
</dbReference>